<evidence type="ECO:0000256" key="2">
    <source>
        <dbReference type="SAM" id="Phobius"/>
    </source>
</evidence>
<feature type="region of interest" description="Disordered" evidence="1">
    <location>
        <begin position="36"/>
        <end position="61"/>
    </location>
</feature>
<keyword evidence="2" id="KW-0812">Transmembrane</keyword>
<feature type="transmembrane region" description="Helical" evidence="2">
    <location>
        <begin position="78"/>
        <end position="98"/>
    </location>
</feature>
<reference evidence="3 4" key="1">
    <citation type="submission" date="2019-01" db="EMBL/GenBank/DDBJ databases">
        <title>Agromyces.</title>
        <authorList>
            <person name="Li J."/>
        </authorList>
    </citation>
    <scope>NUCLEOTIDE SEQUENCE [LARGE SCALE GENOMIC DNA]</scope>
    <source>
        <strain evidence="3 4">DSM 15934</strain>
    </source>
</reference>
<organism evidence="3 4">
    <name type="scientific">Agromyces albus</name>
    <dbReference type="NCBI Taxonomy" id="205332"/>
    <lineage>
        <taxon>Bacteria</taxon>
        <taxon>Bacillati</taxon>
        <taxon>Actinomycetota</taxon>
        <taxon>Actinomycetes</taxon>
        <taxon>Micrococcales</taxon>
        <taxon>Microbacteriaceae</taxon>
        <taxon>Agromyces</taxon>
    </lineage>
</organism>
<proteinExistence type="predicted"/>
<evidence type="ECO:0000256" key="1">
    <source>
        <dbReference type="SAM" id="MobiDB-lite"/>
    </source>
</evidence>
<evidence type="ECO:0000313" key="3">
    <source>
        <dbReference type="EMBL" id="RXZ67463.1"/>
    </source>
</evidence>
<keyword evidence="2" id="KW-1133">Transmembrane helix</keyword>
<evidence type="ECO:0000313" key="4">
    <source>
        <dbReference type="Proteomes" id="UP000293865"/>
    </source>
</evidence>
<comment type="caution">
    <text evidence="3">The sequence shown here is derived from an EMBL/GenBank/DDBJ whole genome shotgun (WGS) entry which is preliminary data.</text>
</comment>
<dbReference type="Proteomes" id="UP000293865">
    <property type="component" value="Unassembled WGS sequence"/>
</dbReference>
<dbReference type="AlphaFoldDB" id="A0A4Q2KUP4"/>
<keyword evidence="4" id="KW-1185">Reference proteome</keyword>
<gene>
    <name evidence="3" type="ORF">ESP51_17770</name>
</gene>
<dbReference type="EMBL" id="SDPN01000048">
    <property type="protein sequence ID" value="RXZ67463.1"/>
    <property type="molecule type" value="Genomic_DNA"/>
</dbReference>
<dbReference type="OrthoDB" id="5006141at2"/>
<sequence>MYSQSGSDEPRIARYDHASDRVLELTESEWQLLEIERERADRKGAPSPPPEGAQPFAEPSELPIGDAASAQRRRLTPLSAGAIGVIVGAGLFAAWLGLGDAVNRPPGFDITITPAPTADPDSALPAGAALDFFRDPRRGNGMLPGEGFVPGWLNQTFERSGVALILGPDGPAAGVTVYATVRASPANSDNPEVPRNGIACLIVELETSGMVVNCASLERVLERGMTMHAAIPRGVGTRIDQDGDGVMGRASETDVLTVEWRPDGSFVVTRHAQ</sequence>
<name>A0A4Q2KUP4_9MICO</name>
<accession>A0A4Q2KUP4</accession>
<keyword evidence="2" id="KW-0472">Membrane</keyword>
<protein>
    <submittedName>
        <fullName evidence="3">Uncharacterized protein</fullName>
    </submittedName>
</protein>